<gene>
    <name evidence="3" type="ORF">OKIOD_LOCUS54</name>
</gene>
<protein>
    <submittedName>
        <fullName evidence="3">Oidioi.mRNA.OKI2018_I69.PAR.g8496.t1.cds</fullName>
    </submittedName>
</protein>
<dbReference type="PANTHER" id="PTHR23086:SF46">
    <property type="entry name" value="PHOSPHATIDYLINOSITOL 4-PHOSPHATE 5-KINASE-LIKE PROTEIN 1"/>
    <property type="match status" value="1"/>
</dbReference>
<dbReference type="Proteomes" id="UP001158576">
    <property type="component" value="Chromosome PAR"/>
</dbReference>
<dbReference type="InterPro" id="IPR027483">
    <property type="entry name" value="PInositol-4-P-4/5-kinase_C_sf"/>
</dbReference>
<keyword evidence="1" id="KW-0067">ATP-binding</keyword>
<keyword evidence="1" id="KW-0808">Transferase</keyword>
<keyword evidence="1" id="KW-0418">Kinase</keyword>
<dbReference type="Pfam" id="PF01504">
    <property type="entry name" value="PIP5K"/>
    <property type="match status" value="1"/>
</dbReference>
<proteinExistence type="predicted"/>
<reference evidence="3 4" key="1">
    <citation type="submission" date="2021-04" db="EMBL/GenBank/DDBJ databases">
        <authorList>
            <person name="Bliznina A."/>
        </authorList>
    </citation>
    <scope>NUCLEOTIDE SEQUENCE [LARGE SCALE GENOMIC DNA]</scope>
</reference>
<dbReference type="PANTHER" id="PTHR23086">
    <property type="entry name" value="PHOSPHATIDYLINOSITOL-4-PHOSPHATE 5-KINASE"/>
    <property type="match status" value="1"/>
</dbReference>
<name>A0ABN7RLM8_OIKDI</name>
<dbReference type="InterPro" id="IPR027484">
    <property type="entry name" value="PInositol-4-P-5-kinase_N"/>
</dbReference>
<dbReference type="InterPro" id="IPR002498">
    <property type="entry name" value="PInositol-4-P-4/5-kinase_core"/>
</dbReference>
<dbReference type="Gene3D" id="3.30.810.10">
    <property type="entry name" value="2-Layer Sandwich"/>
    <property type="match status" value="1"/>
</dbReference>
<dbReference type="Gene3D" id="3.30.800.10">
    <property type="entry name" value="Phosphatidylinositol Phosphate Kinase II Beta"/>
    <property type="match status" value="1"/>
</dbReference>
<feature type="domain" description="PIPK" evidence="2">
    <location>
        <begin position="1"/>
        <end position="326"/>
    </location>
</feature>
<organism evidence="3 4">
    <name type="scientific">Oikopleura dioica</name>
    <name type="common">Tunicate</name>
    <dbReference type="NCBI Taxonomy" id="34765"/>
    <lineage>
        <taxon>Eukaryota</taxon>
        <taxon>Metazoa</taxon>
        <taxon>Chordata</taxon>
        <taxon>Tunicata</taxon>
        <taxon>Appendicularia</taxon>
        <taxon>Copelata</taxon>
        <taxon>Oikopleuridae</taxon>
        <taxon>Oikopleura</taxon>
    </lineage>
</organism>
<sequence>MDDLKMERENSANFFDIVKLTKERANEKKNEEFTHKIDRKFKAQSPKGFQYFRKALGISDEEYISKIAKGKLKVMGNPAKSGALMWTTSDNSYVFKTVSKAQSKFLKQMLLGYYMTLHQHPNTFLTKFYGLYTLRMRKRSIRIVVMRNFFPHGIELTHKFDLKGSTISREAGEKEKKKAQPTYRDLDFDEIFGSLHLEPEYYNEIEKSIKFDSTVLDAYNIFDYSLLLGVVKPKNERIIQDLQRKMSRENFLDMVFEGGIPARDKTGARCYLYIGIVDMLQEYDLPHKLQYIWKAVKHRPQNLHKVSVQPPGKYKHRFDAYMLNSVFQPKTSEEDKKEEETEMKSPVKNWQRALSLAMKIDSQKEEL</sequence>
<keyword evidence="4" id="KW-1185">Reference proteome</keyword>
<dbReference type="SUPFAM" id="SSF56104">
    <property type="entry name" value="SAICAR synthase-like"/>
    <property type="match status" value="1"/>
</dbReference>
<dbReference type="SMART" id="SM00330">
    <property type="entry name" value="PIPKc"/>
    <property type="match status" value="1"/>
</dbReference>
<evidence type="ECO:0000259" key="2">
    <source>
        <dbReference type="PROSITE" id="PS51455"/>
    </source>
</evidence>
<dbReference type="EMBL" id="OU015568">
    <property type="protein sequence ID" value="CAG5076585.1"/>
    <property type="molecule type" value="Genomic_DNA"/>
</dbReference>
<evidence type="ECO:0000313" key="4">
    <source>
        <dbReference type="Proteomes" id="UP001158576"/>
    </source>
</evidence>
<dbReference type="InterPro" id="IPR023610">
    <property type="entry name" value="PInositol-4/5-P-5/4-kinase"/>
</dbReference>
<accession>A0ABN7RLM8</accession>
<dbReference type="PROSITE" id="PS51455">
    <property type="entry name" value="PIPK"/>
    <property type="match status" value="1"/>
</dbReference>
<evidence type="ECO:0000313" key="3">
    <source>
        <dbReference type="EMBL" id="CAG5076585.1"/>
    </source>
</evidence>
<keyword evidence="1" id="KW-0547">Nucleotide-binding</keyword>
<evidence type="ECO:0000256" key="1">
    <source>
        <dbReference type="PROSITE-ProRule" id="PRU00781"/>
    </source>
</evidence>